<evidence type="ECO:0000256" key="7">
    <source>
        <dbReference type="ARBA" id="ARBA00029731"/>
    </source>
</evidence>
<dbReference type="GO" id="GO:0002161">
    <property type="term" value="F:aminoacyl-tRNA deacylase activity"/>
    <property type="evidence" value="ECO:0007669"/>
    <property type="project" value="InterPro"/>
</dbReference>
<gene>
    <name evidence="10" type="ORF">SteCoe_37784</name>
</gene>
<comment type="catalytic activity">
    <reaction evidence="8">
        <text>tRNA(Pro) + L-proline + ATP = L-prolyl-tRNA(Pro) + AMP + diphosphate</text>
        <dbReference type="Rhea" id="RHEA:14305"/>
        <dbReference type="Rhea" id="RHEA-COMP:9700"/>
        <dbReference type="Rhea" id="RHEA-COMP:9702"/>
        <dbReference type="ChEBI" id="CHEBI:30616"/>
        <dbReference type="ChEBI" id="CHEBI:33019"/>
        <dbReference type="ChEBI" id="CHEBI:60039"/>
        <dbReference type="ChEBI" id="CHEBI:78442"/>
        <dbReference type="ChEBI" id="CHEBI:78532"/>
        <dbReference type="ChEBI" id="CHEBI:456215"/>
        <dbReference type="EC" id="6.1.1.15"/>
    </reaction>
</comment>
<keyword evidence="11" id="KW-1185">Reference proteome</keyword>
<dbReference type="PANTHER" id="PTHR43382">
    <property type="entry name" value="PROLYL-TRNA SYNTHETASE"/>
    <property type="match status" value="1"/>
</dbReference>
<dbReference type="InterPro" id="IPR016061">
    <property type="entry name" value="Pro-tRNA_ligase_II_C"/>
</dbReference>
<protein>
    <recommendedName>
        <fullName evidence="1">proline--tRNA ligase</fullName>
        <ecNumber evidence="1">6.1.1.15</ecNumber>
    </recommendedName>
    <alternativeName>
        <fullName evidence="7">Prolyl-tRNA synthetase</fullName>
    </alternativeName>
</protein>
<dbReference type="InterPro" id="IPR007214">
    <property type="entry name" value="YbaK/aa-tRNA-synth-assoc-dom"/>
</dbReference>
<dbReference type="EC" id="6.1.1.15" evidence="1"/>
<dbReference type="InterPro" id="IPR004154">
    <property type="entry name" value="Anticodon-bd"/>
</dbReference>
<dbReference type="InterPro" id="IPR036621">
    <property type="entry name" value="Anticodon-bd_dom_sf"/>
</dbReference>
<proteinExistence type="inferred from homology"/>
<keyword evidence="4" id="KW-0067">ATP-binding</keyword>
<dbReference type="GO" id="GO:0004827">
    <property type="term" value="F:proline-tRNA ligase activity"/>
    <property type="evidence" value="ECO:0007669"/>
    <property type="project" value="UniProtKB-EC"/>
</dbReference>
<dbReference type="InterPro" id="IPR006195">
    <property type="entry name" value="aa-tRNA-synth_II"/>
</dbReference>
<evidence type="ECO:0000259" key="9">
    <source>
        <dbReference type="PROSITE" id="PS50862"/>
    </source>
</evidence>
<dbReference type="GO" id="GO:0005524">
    <property type="term" value="F:ATP binding"/>
    <property type="evidence" value="ECO:0007669"/>
    <property type="project" value="UniProtKB-KW"/>
</dbReference>
<dbReference type="Pfam" id="PF00587">
    <property type="entry name" value="tRNA-synt_2b"/>
    <property type="match status" value="1"/>
</dbReference>
<name>A0A1R2AMF5_9CILI</name>
<dbReference type="GO" id="GO:0006433">
    <property type="term" value="P:prolyl-tRNA aminoacylation"/>
    <property type="evidence" value="ECO:0007669"/>
    <property type="project" value="InterPro"/>
</dbReference>
<dbReference type="Gene3D" id="3.40.50.800">
    <property type="entry name" value="Anticodon-binding domain"/>
    <property type="match status" value="1"/>
</dbReference>
<dbReference type="PANTHER" id="PTHR43382:SF2">
    <property type="entry name" value="BIFUNCTIONAL GLUTAMATE_PROLINE--TRNA LIGASE"/>
    <property type="match status" value="1"/>
</dbReference>
<dbReference type="InterPro" id="IPR017449">
    <property type="entry name" value="Pro-tRNA_synth_II"/>
</dbReference>
<dbReference type="Gene3D" id="3.90.960.10">
    <property type="entry name" value="YbaK/aminoacyl-tRNA synthetase-associated domain"/>
    <property type="match status" value="1"/>
</dbReference>
<dbReference type="SMART" id="SM00946">
    <property type="entry name" value="ProRS-C_1"/>
    <property type="match status" value="1"/>
</dbReference>
<dbReference type="InterPro" id="IPR002314">
    <property type="entry name" value="aa-tRNA-synt_IIb"/>
</dbReference>
<dbReference type="CDD" id="cd04335">
    <property type="entry name" value="PrdX_deacylase"/>
    <property type="match status" value="1"/>
</dbReference>
<keyword evidence="6" id="KW-0030">Aminoacyl-tRNA synthetase</keyword>
<dbReference type="Gene3D" id="3.30.110.30">
    <property type="entry name" value="C-terminal domain of ProRS"/>
    <property type="match status" value="1"/>
</dbReference>
<sequence length="687" mass="78693">MNIIFRRLSMEKLHLRTRQEVEALLGSLSIPFNTIEHPEIKTVKEGLEVCAGVSGAFVKNLYIKDKKDNYYLLSALHSTETPYKILGKLLGVGASGVRAGPPEKMQEQLLVVPGAVNPFSLANDHGNAVKFLVDKNILSVESLLLHPMINTATTKIATADFLKFLTHIGREYKVLDFTEEKEEEKKKEEVAEEVNILGISVPKESNLSDWYSEVITKGGMIEYYDVSGCYILRPWAYMIWEEIQKKFDGDIKKLGVRNSYFPMFVSEKALSTEKNHIEGFAPEVAWVTKSGNTDLEKPIAIRPTSETIMYPAFSKWIRSHRDLPLKLNQWCNVVRWEFKHPTPFLRTREFLWQEGHTAFATYEEAAVEVRQILDLYASVYEDLLAVPVIKGQKSELEKFAGGFYTTTIESFIPTNGKAIQCATSHCLGQNFSNMFDIWFEDLKGKKQYVWQNSWGLTTRSIGVMVMWHGDDKGLVLPPRVAATQVIVVPIPNKKDLNQVMEKSREIVDELKKLGVRADIDERDNYHPGWKFNHWELMGVPLRLEFGPKDLQSKQVKLVTRYNKTVTVLPLTELSKIPEMLEDIQKEMFRNAKALIEKRVIKATTWDEFMKELNQKNLILTPWCQQNSCEETVKKRSAEESKLEEGDHLTGAAKTLCMPFEQEPILPEEKCFHCGLAATRRVLWGRSY</sequence>
<dbReference type="SUPFAM" id="SSF64586">
    <property type="entry name" value="C-terminal domain of ProRS"/>
    <property type="match status" value="1"/>
</dbReference>
<dbReference type="InterPro" id="IPR002316">
    <property type="entry name" value="Pro-tRNA-ligase_IIa"/>
</dbReference>
<evidence type="ECO:0000256" key="1">
    <source>
        <dbReference type="ARBA" id="ARBA00012831"/>
    </source>
</evidence>
<dbReference type="OrthoDB" id="1350766at2759"/>
<dbReference type="FunFam" id="3.30.930.10:FF:000007">
    <property type="entry name" value="Bifunctional glutamate/proline--tRNA ligase"/>
    <property type="match status" value="1"/>
</dbReference>
<dbReference type="CDD" id="cd00862">
    <property type="entry name" value="ProRS_anticodon_zinc"/>
    <property type="match status" value="1"/>
</dbReference>
<keyword evidence="3" id="KW-0547">Nucleotide-binding</keyword>
<keyword evidence="2" id="KW-0436">Ligase</keyword>
<dbReference type="FunFam" id="3.30.110.30:FF:000007">
    <property type="entry name" value="Prolyl-tRNA synthetase, putative"/>
    <property type="match status" value="1"/>
</dbReference>
<dbReference type="PRINTS" id="PR01046">
    <property type="entry name" value="TRNASYNTHPRO"/>
</dbReference>
<feature type="domain" description="Aminoacyl-transfer RNA synthetases class-II family profile" evidence="9">
    <location>
        <begin position="237"/>
        <end position="477"/>
    </location>
</feature>
<dbReference type="AlphaFoldDB" id="A0A1R2AMF5"/>
<dbReference type="Pfam" id="PF03129">
    <property type="entry name" value="HGTP_anticodon"/>
    <property type="match status" value="1"/>
</dbReference>
<dbReference type="Pfam" id="PF09180">
    <property type="entry name" value="ProRS-C_1"/>
    <property type="match status" value="1"/>
</dbReference>
<dbReference type="Pfam" id="PF04073">
    <property type="entry name" value="tRNA_edit"/>
    <property type="match status" value="1"/>
</dbReference>
<comment type="caution">
    <text evidence="10">The sequence shown here is derived from an EMBL/GenBank/DDBJ whole genome shotgun (WGS) entry which is preliminary data.</text>
</comment>
<evidence type="ECO:0000256" key="8">
    <source>
        <dbReference type="ARBA" id="ARBA00047671"/>
    </source>
</evidence>
<dbReference type="Gene3D" id="3.30.930.10">
    <property type="entry name" value="Bira Bifunctional Protein, Domain 2"/>
    <property type="match status" value="1"/>
</dbReference>
<dbReference type="CDD" id="cd00778">
    <property type="entry name" value="ProRS_core_arch_euk"/>
    <property type="match status" value="1"/>
</dbReference>
<dbReference type="GO" id="GO:0005737">
    <property type="term" value="C:cytoplasm"/>
    <property type="evidence" value="ECO:0007669"/>
    <property type="project" value="InterPro"/>
</dbReference>
<dbReference type="InterPro" id="IPR045864">
    <property type="entry name" value="aa-tRNA-synth_II/BPL/LPL"/>
</dbReference>
<dbReference type="FunFam" id="3.40.50.800:FF:000005">
    <property type="entry name" value="bifunctional glutamate/proline--tRNA ligase"/>
    <property type="match status" value="1"/>
</dbReference>
<accession>A0A1R2AMF5</accession>
<organism evidence="10 11">
    <name type="scientific">Stentor coeruleus</name>
    <dbReference type="NCBI Taxonomy" id="5963"/>
    <lineage>
        <taxon>Eukaryota</taxon>
        <taxon>Sar</taxon>
        <taxon>Alveolata</taxon>
        <taxon>Ciliophora</taxon>
        <taxon>Postciliodesmatophora</taxon>
        <taxon>Heterotrichea</taxon>
        <taxon>Heterotrichida</taxon>
        <taxon>Stentoridae</taxon>
        <taxon>Stentor</taxon>
    </lineage>
</organism>
<evidence type="ECO:0000313" key="11">
    <source>
        <dbReference type="Proteomes" id="UP000187209"/>
    </source>
</evidence>
<evidence type="ECO:0000313" key="10">
    <source>
        <dbReference type="EMBL" id="OMJ65686.1"/>
    </source>
</evidence>
<evidence type="ECO:0000256" key="6">
    <source>
        <dbReference type="ARBA" id="ARBA00023146"/>
    </source>
</evidence>
<dbReference type="SUPFAM" id="SSF55681">
    <property type="entry name" value="Class II aaRS and biotin synthetases"/>
    <property type="match status" value="1"/>
</dbReference>
<dbReference type="PROSITE" id="PS50862">
    <property type="entry name" value="AA_TRNA_LIGASE_II"/>
    <property type="match status" value="1"/>
</dbReference>
<dbReference type="InterPro" id="IPR033721">
    <property type="entry name" value="ProRS_core_arch_euk"/>
</dbReference>
<evidence type="ECO:0000256" key="5">
    <source>
        <dbReference type="ARBA" id="ARBA00022917"/>
    </source>
</evidence>
<keyword evidence="5" id="KW-0648">Protein biosynthesis</keyword>
<dbReference type="FunFam" id="3.90.960.10:FF:000005">
    <property type="entry name" value="Putative prolyl-tRNA synthetase"/>
    <property type="match status" value="1"/>
</dbReference>
<evidence type="ECO:0000256" key="4">
    <source>
        <dbReference type="ARBA" id="ARBA00022840"/>
    </source>
</evidence>
<dbReference type="GO" id="GO:0017101">
    <property type="term" value="C:aminoacyl-tRNA synthetase multienzyme complex"/>
    <property type="evidence" value="ECO:0007669"/>
    <property type="project" value="TreeGrafter"/>
</dbReference>
<dbReference type="EMBL" id="MPUH01001994">
    <property type="protein sequence ID" value="OMJ65686.1"/>
    <property type="molecule type" value="Genomic_DNA"/>
</dbReference>
<dbReference type="InterPro" id="IPR036754">
    <property type="entry name" value="YbaK/aa-tRNA-synt-asso_dom_sf"/>
</dbReference>
<evidence type="ECO:0000256" key="3">
    <source>
        <dbReference type="ARBA" id="ARBA00022741"/>
    </source>
</evidence>
<dbReference type="Proteomes" id="UP000187209">
    <property type="component" value="Unassembled WGS sequence"/>
</dbReference>
<evidence type="ECO:0000256" key="2">
    <source>
        <dbReference type="ARBA" id="ARBA00022598"/>
    </source>
</evidence>
<dbReference type="NCBIfam" id="TIGR00408">
    <property type="entry name" value="proS_fam_I"/>
    <property type="match status" value="1"/>
</dbReference>
<reference evidence="10 11" key="1">
    <citation type="submission" date="2016-11" db="EMBL/GenBank/DDBJ databases">
        <title>The macronuclear genome of Stentor coeruleus: a giant cell with tiny introns.</title>
        <authorList>
            <person name="Slabodnick M."/>
            <person name="Ruby J.G."/>
            <person name="Reiff S.B."/>
            <person name="Swart E.C."/>
            <person name="Gosai S."/>
            <person name="Prabakaran S."/>
            <person name="Witkowska E."/>
            <person name="Larue G.E."/>
            <person name="Fisher S."/>
            <person name="Freeman R.M."/>
            <person name="Gunawardena J."/>
            <person name="Chu W."/>
            <person name="Stover N.A."/>
            <person name="Gregory B.D."/>
            <person name="Nowacki M."/>
            <person name="Derisi J."/>
            <person name="Roy S.W."/>
            <person name="Marshall W.F."/>
            <person name="Sood P."/>
        </authorList>
    </citation>
    <scope>NUCLEOTIDE SEQUENCE [LARGE SCALE GENOMIC DNA]</scope>
    <source>
        <strain evidence="10">WM001</strain>
    </source>
</reference>
<dbReference type="SUPFAM" id="SSF55826">
    <property type="entry name" value="YbaK/ProRS associated domain"/>
    <property type="match status" value="1"/>
</dbReference>
<dbReference type="HAMAP" id="MF_01571">
    <property type="entry name" value="Pro_tRNA_synth_type3"/>
    <property type="match status" value="1"/>
</dbReference>
<dbReference type="InterPro" id="IPR004499">
    <property type="entry name" value="Pro-tRNA-ligase_IIa_arc-type"/>
</dbReference>
<dbReference type="SUPFAM" id="SSF52954">
    <property type="entry name" value="Class II aaRS ABD-related"/>
    <property type="match status" value="1"/>
</dbReference>